<dbReference type="AlphaFoldDB" id="A0A7X3D0P9"/>
<accession>A0A7X3D0P9</accession>
<dbReference type="SUPFAM" id="SSF46689">
    <property type="entry name" value="Homeodomain-like"/>
    <property type="match status" value="2"/>
</dbReference>
<dbReference type="PANTHER" id="PTHR43280:SF2">
    <property type="entry name" value="HTH-TYPE TRANSCRIPTIONAL REGULATOR EXSA"/>
    <property type="match status" value="1"/>
</dbReference>
<dbReference type="RefSeq" id="WP_038232543.1">
    <property type="nucleotide sequence ID" value="NZ_RCNR01000007.1"/>
</dbReference>
<dbReference type="PROSITE" id="PS01124">
    <property type="entry name" value="HTH_ARAC_FAMILY_2"/>
    <property type="match status" value="1"/>
</dbReference>
<dbReference type="Proteomes" id="UP000540519">
    <property type="component" value="Unassembled WGS sequence"/>
</dbReference>
<evidence type="ECO:0000256" key="2">
    <source>
        <dbReference type="ARBA" id="ARBA00023125"/>
    </source>
</evidence>
<gene>
    <name evidence="5" type="ORF">D9O36_05155</name>
</gene>
<evidence type="ECO:0000313" key="5">
    <source>
        <dbReference type="EMBL" id="MUH35221.1"/>
    </source>
</evidence>
<dbReference type="PANTHER" id="PTHR43280">
    <property type="entry name" value="ARAC-FAMILY TRANSCRIPTIONAL REGULATOR"/>
    <property type="match status" value="1"/>
</dbReference>
<evidence type="ECO:0000259" key="4">
    <source>
        <dbReference type="PROSITE" id="PS01124"/>
    </source>
</evidence>
<dbReference type="InterPro" id="IPR018062">
    <property type="entry name" value="HTH_AraC-typ_CS"/>
</dbReference>
<dbReference type="Pfam" id="PF12833">
    <property type="entry name" value="HTH_18"/>
    <property type="match status" value="1"/>
</dbReference>
<dbReference type="GO" id="GO:0043565">
    <property type="term" value="F:sequence-specific DNA binding"/>
    <property type="evidence" value="ECO:0007669"/>
    <property type="project" value="InterPro"/>
</dbReference>
<dbReference type="GO" id="GO:0003700">
    <property type="term" value="F:DNA-binding transcription factor activity"/>
    <property type="evidence" value="ECO:0007669"/>
    <property type="project" value="InterPro"/>
</dbReference>
<dbReference type="EMBL" id="RCNR01000007">
    <property type="protein sequence ID" value="MUH35221.1"/>
    <property type="molecule type" value="Genomic_DNA"/>
</dbReference>
<feature type="domain" description="HTH araC/xylS-type" evidence="4">
    <location>
        <begin position="185"/>
        <end position="283"/>
    </location>
</feature>
<reference evidence="5 6" key="1">
    <citation type="journal article" date="2019" name="Mar. Drugs">
        <title>Comparative Genomics and CAZyme Genome Repertoires of Marine Zobellia amurskyensis KMM 3526(T) and Zobellia laminariae KMM 3676(T).</title>
        <authorList>
            <person name="Chernysheva N."/>
            <person name="Bystritskaya E."/>
            <person name="Stenkova A."/>
            <person name="Golovkin I."/>
            <person name="Nedashkovskaya O."/>
            <person name="Isaeva M."/>
        </authorList>
    </citation>
    <scope>NUCLEOTIDE SEQUENCE [LARGE SCALE GENOMIC DNA]</scope>
    <source>
        <strain evidence="5 6">KMM 3526</strain>
    </source>
</reference>
<evidence type="ECO:0000256" key="3">
    <source>
        <dbReference type="ARBA" id="ARBA00023163"/>
    </source>
</evidence>
<keyword evidence="3" id="KW-0804">Transcription</keyword>
<name>A0A7X3D0P9_9FLAO</name>
<evidence type="ECO:0000256" key="1">
    <source>
        <dbReference type="ARBA" id="ARBA00023015"/>
    </source>
</evidence>
<protein>
    <submittedName>
        <fullName evidence="5">AraC family transcriptional regulator</fullName>
    </submittedName>
</protein>
<dbReference type="InterPro" id="IPR009057">
    <property type="entry name" value="Homeodomain-like_sf"/>
</dbReference>
<comment type="caution">
    <text evidence="5">The sequence shown here is derived from an EMBL/GenBank/DDBJ whole genome shotgun (WGS) entry which is preliminary data.</text>
</comment>
<keyword evidence="1" id="KW-0805">Transcription regulation</keyword>
<dbReference type="OrthoDB" id="1007602at2"/>
<dbReference type="PROSITE" id="PS00041">
    <property type="entry name" value="HTH_ARAC_FAMILY_1"/>
    <property type="match status" value="1"/>
</dbReference>
<proteinExistence type="predicted"/>
<dbReference type="InterPro" id="IPR018060">
    <property type="entry name" value="HTH_AraC"/>
</dbReference>
<evidence type="ECO:0000313" key="6">
    <source>
        <dbReference type="Proteomes" id="UP000540519"/>
    </source>
</evidence>
<keyword evidence="6" id="KW-1185">Reference proteome</keyword>
<dbReference type="Gene3D" id="1.10.10.60">
    <property type="entry name" value="Homeodomain-like"/>
    <property type="match status" value="2"/>
</dbReference>
<dbReference type="SMART" id="SM00342">
    <property type="entry name" value="HTH_ARAC"/>
    <property type="match status" value="1"/>
</dbReference>
<sequence length="287" mass="33670">MNKILQSLKLTFLHGGYAKLNSEWDYDNVISPFSRLYLVTKGTAKIYHSYEEFDLEPDHIYLVPSFTYSRFQCDDHLELYYIHFIEELGDRLSIYDVKDFRYDIEANDNHFNYFKNIIQLHPKRYLVDDDPKIYDNQKFLVETERKNDLLSAKSFIETQGLLQLLFASFVQNSKSSKLNIRSDFHEVLNYIKGHLHEQLTVADLAKYFNLSADHFSRVFQQKFGIRPSKYIQTIRIERSETLLLTTNNTLAEIAEKTGLGTVSYLSRMFKLKNGITPGAFRKKRPGG</sequence>
<organism evidence="5 6">
    <name type="scientific">Zobellia amurskyensis</name>
    <dbReference type="NCBI Taxonomy" id="248905"/>
    <lineage>
        <taxon>Bacteria</taxon>
        <taxon>Pseudomonadati</taxon>
        <taxon>Bacteroidota</taxon>
        <taxon>Flavobacteriia</taxon>
        <taxon>Flavobacteriales</taxon>
        <taxon>Flavobacteriaceae</taxon>
        <taxon>Zobellia</taxon>
    </lineage>
</organism>
<keyword evidence="2" id="KW-0238">DNA-binding</keyword>